<dbReference type="PANTHER" id="PTHR43776:SF8">
    <property type="entry name" value="ABC TRANSPORTER, ATP-BINDING PROTEIN"/>
    <property type="match status" value="1"/>
</dbReference>
<dbReference type="Proteomes" id="UP000474024">
    <property type="component" value="Unassembled WGS sequence"/>
</dbReference>
<evidence type="ECO:0000313" key="7">
    <source>
        <dbReference type="Proteomes" id="UP000474024"/>
    </source>
</evidence>
<keyword evidence="2" id="KW-0813">Transport</keyword>
<protein>
    <submittedName>
        <fullName evidence="6">ABC transporter ATP-binding protein</fullName>
    </submittedName>
</protein>
<evidence type="ECO:0000256" key="3">
    <source>
        <dbReference type="ARBA" id="ARBA00022741"/>
    </source>
</evidence>
<evidence type="ECO:0000313" key="6">
    <source>
        <dbReference type="EMBL" id="MST74201.1"/>
    </source>
</evidence>
<dbReference type="Pfam" id="PF08352">
    <property type="entry name" value="oligo_HPY"/>
    <property type="match status" value="1"/>
</dbReference>
<organism evidence="6 7">
    <name type="scientific">Roseburia porci</name>
    <dbReference type="NCBI Taxonomy" id="2605790"/>
    <lineage>
        <taxon>Bacteria</taxon>
        <taxon>Bacillati</taxon>
        <taxon>Bacillota</taxon>
        <taxon>Clostridia</taxon>
        <taxon>Lachnospirales</taxon>
        <taxon>Lachnospiraceae</taxon>
        <taxon>Roseburia</taxon>
    </lineage>
</organism>
<dbReference type="GO" id="GO:0055085">
    <property type="term" value="P:transmembrane transport"/>
    <property type="evidence" value="ECO:0007669"/>
    <property type="project" value="UniProtKB-ARBA"/>
</dbReference>
<proteinExistence type="inferred from homology"/>
<dbReference type="PANTHER" id="PTHR43776">
    <property type="entry name" value="TRANSPORT ATP-BINDING PROTEIN"/>
    <property type="match status" value="1"/>
</dbReference>
<dbReference type="InterPro" id="IPR050319">
    <property type="entry name" value="ABC_transp_ATP-bind"/>
</dbReference>
<dbReference type="GO" id="GO:0005524">
    <property type="term" value="F:ATP binding"/>
    <property type="evidence" value="ECO:0007669"/>
    <property type="project" value="UniProtKB-KW"/>
</dbReference>
<dbReference type="CDD" id="cd03257">
    <property type="entry name" value="ABC_NikE_OppD_transporters"/>
    <property type="match status" value="1"/>
</dbReference>
<comment type="similarity">
    <text evidence="1">Belongs to the ABC transporter superfamily.</text>
</comment>
<evidence type="ECO:0000256" key="1">
    <source>
        <dbReference type="ARBA" id="ARBA00005417"/>
    </source>
</evidence>
<evidence type="ECO:0000259" key="5">
    <source>
        <dbReference type="PROSITE" id="PS50893"/>
    </source>
</evidence>
<keyword evidence="7" id="KW-1185">Reference proteome</keyword>
<dbReference type="SUPFAM" id="SSF52540">
    <property type="entry name" value="P-loop containing nucleoside triphosphate hydrolases"/>
    <property type="match status" value="1"/>
</dbReference>
<feature type="domain" description="ABC transporter" evidence="5">
    <location>
        <begin position="15"/>
        <end position="265"/>
    </location>
</feature>
<keyword evidence="3" id="KW-0547">Nucleotide-binding</keyword>
<dbReference type="FunFam" id="3.40.50.300:FF:000016">
    <property type="entry name" value="Oligopeptide ABC transporter ATP-binding component"/>
    <property type="match status" value="1"/>
</dbReference>
<dbReference type="EMBL" id="VUNI01000004">
    <property type="protein sequence ID" value="MST74201.1"/>
    <property type="molecule type" value="Genomic_DNA"/>
</dbReference>
<dbReference type="InterPro" id="IPR027417">
    <property type="entry name" value="P-loop_NTPase"/>
</dbReference>
<keyword evidence="4 6" id="KW-0067">ATP-binding</keyword>
<comment type="caution">
    <text evidence="6">The sequence shown here is derived from an EMBL/GenBank/DDBJ whole genome shotgun (WGS) entry which is preliminary data.</text>
</comment>
<dbReference type="AlphaFoldDB" id="A0A6L5YR52"/>
<sequence length="333" mass="37305">MSNNDKLVHDPDNILEVSHLKKYFPIKGGFFGGVTGNVKAVDDVSFSIKRGTTMGLVGESGCGKSTTGRTILRLIDKTDGTVLFNGEDIGTYDKKKLRKLRTKMQIIFQDPYSSLSPRLPIGEIIGEAVREHGLVSKEEYDDYVTKVMKDCGLQEYHKDRYPHEFSGGQRQRICIARALALNPEFVVCDEPVSALDVSIQAQIINLLRELQEKRNLTYLFISHDLSVVEHISDTVGVMYLGGLVETGKTEDIFAKPLHPYTQALFSAIPMPDPDYKKERIILKGDIPSPANPPAGCKFHTRCEKCMEICKKEDPKARDMGNGHVVKCHLYDEK</sequence>
<dbReference type="InterPro" id="IPR003439">
    <property type="entry name" value="ABC_transporter-like_ATP-bd"/>
</dbReference>
<dbReference type="PROSITE" id="PS00211">
    <property type="entry name" value="ABC_TRANSPORTER_1"/>
    <property type="match status" value="1"/>
</dbReference>
<dbReference type="Pfam" id="PF00005">
    <property type="entry name" value="ABC_tran"/>
    <property type="match status" value="1"/>
</dbReference>
<dbReference type="GO" id="GO:0015833">
    <property type="term" value="P:peptide transport"/>
    <property type="evidence" value="ECO:0007669"/>
    <property type="project" value="InterPro"/>
</dbReference>
<dbReference type="SMART" id="SM00382">
    <property type="entry name" value="AAA"/>
    <property type="match status" value="1"/>
</dbReference>
<dbReference type="NCBIfam" id="TIGR01727">
    <property type="entry name" value="oligo_HPY"/>
    <property type="match status" value="1"/>
</dbReference>
<dbReference type="InterPro" id="IPR017871">
    <property type="entry name" value="ABC_transporter-like_CS"/>
</dbReference>
<gene>
    <name evidence="6" type="ORF">FYJ75_04005</name>
</gene>
<dbReference type="PROSITE" id="PS50893">
    <property type="entry name" value="ABC_TRANSPORTER_2"/>
    <property type="match status" value="1"/>
</dbReference>
<accession>A0A6L5YR52</accession>
<dbReference type="InterPro" id="IPR013563">
    <property type="entry name" value="Oligopep_ABC_C"/>
</dbReference>
<evidence type="ECO:0000256" key="4">
    <source>
        <dbReference type="ARBA" id="ARBA00022840"/>
    </source>
</evidence>
<dbReference type="NCBIfam" id="NF008453">
    <property type="entry name" value="PRK11308.1"/>
    <property type="match status" value="1"/>
</dbReference>
<dbReference type="InterPro" id="IPR003593">
    <property type="entry name" value="AAA+_ATPase"/>
</dbReference>
<reference evidence="6 7" key="1">
    <citation type="submission" date="2019-08" db="EMBL/GenBank/DDBJ databases">
        <title>In-depth cultivation of the pig gut microbiome towards novel bacterial diversity and tailored functional studies.</title>
        <authorList>
            <person name="Wylensek D."/>
            <person name="Hitch T.C.A."/>
            <person name="Clavel T."/>
        </authorList>
    </citation>
    <scope>NUCLEOTIDE SEQUENCE [LARGE SCALE GENOMIC DNA]</scope>
    <source>
        <strain evidence="6 7">MUC/MUC-530-WT-4D</strain>
    </source>
</reference>
<dbReference type="RefSeq" id="WP_154429084.1">
    <property type="nucleotide sequence ID" value="NZ_VUNI01000004.1"/>
</dbReference>
<name>A0A6L5YR52_9FIRM</name>
<dbReference type="GO" id="GO:0016887">
    <property type="term" value="F:ATP hydrolysis activity"/>
    <property type="evidence" value="ECO:0007669"/>
    <property type="project" value="InterPro"/>
</dbReference>
<evidence type="ECO:0000256" key="2">
    <source>
        <dbReference type="ARBA" id="ARBA00022448"/>
    </source>
</evidence>
<dbReference type="Gene3D" id="3.40.50.300">
    <property type="entry name" value="P-loop containing nucleotide triphosphate hydrolases"/>
    <property type="match status" value="1"/>
</dbReference>